<keyword evidence="9" id="KW-0732">Signal</keyword>
<evidence type="ECO:0000256" key="1">
    <source>
        <dbReference type="ARBA" id="ARBA00001971"/>
    </source>
</evidence>
<organism evidence="10 11">
    <name type="scientific">Stephania yunnanensis</name>
    <dbReference type="NCBI Taxonomy" id="152371"/>
    <lineage>
        <taxon>Eukaryota</taxon>
        <taxon>Viridiplantae</taxon>
        <taxon>Streptophyta</taxon>
        <taxon>Embryophyta</taxon>
        <taxon>Tracheophyta</taxon>
        <taxon>Spermatophyta</taxon>
        <taxon>Magnoliopsida</taxon>
        <taxon>Ranunculales</taxon>
        <taxon>Menispermaceae</taxon>
        <taxon>Menispermoideae</taxon>
        <taxon>Cissampelideae</taxon>
        <taxon>Stephania</taxon>
    </lineage>
</organism>
<evidence type="ECO:0000256" key="8">
    <source>
        <dbReference type="PIRSR" id="PIRSR602401-1"/>
    </source>
</evidence>
<evidence type="ECO:0000256" key="4">
    <source>
        <dbReference type="ARBA" id="ARBA00022723"/>
    </source>
</evidence>
<evidence type="ECO:0000256" key="9">
    <source>
        <dbReference type="SAM" id="SignalP"/>
    </source>
</evidence>
<proteinExistence type="inferred from homology"/>
<reference evidence="10 11" key="1">
    <citation type="submission" date="2024-01" db="EMBL/GenBank/DDBJ databases">
        <title>Genome assemblies of Stephania.</title>
        <authorList>
            <person name="Yang L."/>
        </authorList>
    </citation>
    <scope>NUCLEOTIDE SEQUENCE [LARGE SCALE GENOMIC DNA]</scope>
    <source>
        <strain evidence="10">YNDBR</strain>
        <tissue evidence="10">Leaf</tissue>
    </source>
</reference>
<dbReference type="PRINTS" id="PR00385">
    <property type="entry name" value="P450"/>
</dbReference>
<name>A0AAP0JHX2_9MAGN</name>
<accession>A0AAP0JHX2</accession>
<dbReference type="SUPFAM" id="SSF48264">
    <property type="entry name" value="Cytochrome P450"/>
    <property type="match status" value="1"/>
</dbReference>
<evidence type="ECO:0000256" key="7">
    <source>
        <dbReference type="ARBA" id="ARBA00023033"/>
    </source>
</evidence>
<evidence type="ECO:0000256" key="2">
    <source>
        <dbReference type="ARBA" id="ARBA00010617"/>
    </source>
</evidence>
<dbReference type="PANTHER" id="PTHR47955:SF19">
    <property type="entry name" value="CYTOCHROME P450 71A9-LIKE ISOFORM X1"/>
    <property type="match status" value="1"/>
</dbReference>
<evidence type="ECO:0000256" key="6">
    <source>
        <dbReference type="ARBA" id="ARBA00023004"/>
    </source>
</evidence>
<dbReference type="AlphaFoldDB" id="A0AAP0JHX2"/>
<comment type="caution">
    <text evidence="10">The sequence shown here is derived from an EMBL/GenBank/DDBJ whole genome shotgun (WGS) entry which is preliminary data.</text>
</comment>
<keyword evidence="11" id="KW-1185">Reference proteome</keyword>
<keyword evidence="6 8" id="KW-0408">Iron</keyword>
<keyword evidence="4 8" id="KW-0479">Metal-binding</keyword>
<comment type="similarity">
    <text evidence="2">Belongs to the cytochrome P450 family.</text>
</comment>
<dbReference type="GO" id="GO:0004497">
    <property type="term" value="F:monooxygenase activity"/>
    <property type="evidence" value="ECO:0007669"/>
    <property type="project" value="UniProtKB-KW"/>
</dbReference>
<dbReference type="Proteomes" id="UP001420932">
    <property type="component" value="Unassembled WGS sequence"/>
</dbReference>
<dbReference type="InterPro" id="IPR036396">
    <property type="entry name" value="Cyt_P450_sf"/>
</dbReference>
<keyword evidence="3 8" id="KW-0349">Heme</keyword>
<evidence type="ECO:0008006" key="12">
    <source>
        <dbReference type="Google" id="ProtNLM"/>
    </source>
</evidence>
<dbReference type="GO" id="GO:0005506">
    <property type="term" value="F:iron ion binding"/>
    <property type="evidence" value="ECO:0007669"/>
    <property type="project" value="InterPro"/>
</dbReference>
<dbReference type="GO" id="GO:0044550">
    <property type="term" value="P:secondary metabolite biosynthetic process"/>
    <property type="evidence" value="ECO:0007669"/>
    <property type="project" value="UniProtKB-ARBA"/>
</dbReference>
<evidence type="ECO:0000256" key="5">
    <source>
        <dbReference type="ARBA" id="ARBA00023002"/>
    </source>
</evidence>
<evidence type="ECO:0000313" key="10">
    <source>
        <dbReference type="EMBL" id="KAK9134262.1"/>
    </source>
</evidence>
<comment type="cofactor">
    <cofactor evidence="1 8">
        <name>heme</name>
        <dbReference type="ChEBI" id="CHEBI:30413"/>
    </cofactor>
</comment>
<gene>
    <name evidence="10" type="ORF">Syun_013592</name>
</gene>
<dbReference type="InterPro" id="IPR002401">
    <property type="entry name" value="Cyt_P450_E_grp-I"/>
</dbReference>
<dbReference type="Pfam" id="PF00067">
    <property type="entry name" value="p450"/>
    <property type="match status" value="2"/>
</dbReference>
<dbReference type="Gene3D" id="1.10.630.10">
    <property type="entry name" value="Cytochrome P450"/>
    <property type="match status" value="1"/>
</dbReference>
<sequence length="477" mass="53643">MALPLLILALIMIALLKLIIKGKKNNDYILPPDHPKLPIIGNLHRLRALPHRSLSELSKQHGPVMLLQLGRIPTLIISSADAAKEALKTLDHEFYSRPALHAWPQASTKTISEFNRVQASGKTRADEVANMIEFITSSASSSSSSSYVNLTKELLSLTYRTICRVTFGESYDIDIRFQESVIEAMALLGAFSGSDFFPDYCVVLGPYARLEKCFRGFDALFQKVIDERAVASTRRSSEVEDITDVLLRMKKDQISIGGGAFTFTDDNIKAIFMDLFVGGMGAPAVTVIWAMTELMRKPVTMKKLQREIRNKVGNKGEVEEADLGQLQYLKVVIKETMRLHPPEALLVPRESINQCKINGYDIMPKTRVLVNAWAIGRSPESWKDPKKFSPERFEHSSVDYKGHHYEYVPFGAGRRICPWIGLGVAMLELALANLLYCFHWELPSEMKEEAVSMDEAAGIIVHKKYDLRLVPVKYVPE</sequence>
<dbReference type="PANTHER" id="PTHR47955">
    <property type="entry name" value="CYTOCHROME P450 FAMILY 71 PROTEIN"/>
    <property type="match status" value="1"/>
</dbReference>
<feature type="chain" id="PRO_5042892688" description="Cytochrome P450" evidence="9">
    <location>
        <begin position="23"/>
        <end position="477"/>
    </location>
</feature>
<feature type="signal peptide" evidence="9">
    <location>
        <begin position="1"/>
        <end position="22"/>
    </location>
</feature>
<keyword evidence="5" id="KW-0560">Oxidoreductase</keyword>
<dbReference type="PRINTS" id="PR00463">
    <property type="entry name" value="EP450I"/>
</dbReference>
<keyword evidence="7" id="KW-0503">Monooxygenase</keyword>
<dbReference type="FunFam" id="1.10.630.10:FF:000126">
    <property type="entry name" value="Predicted protein"/>
    <property type="match status" value="1"/>
</dbReference>
<dbReference type="EMBL" id="JBBNAF010000006">
    <property type="protein sequence ID" value="KAK9134262.1"/>
    <property type="molecule type" value="Genomic_DNA"/>
</dbReference>
<dbReference type="GO" id="GO:0016705">
    <property type="term" value="F:oxidoreductase activity, acting on paired donors, with incorporation or reduction of molecular oxygen"/>
    <property type="evidence" value="ECO:0007669"/>
    <property type="project" value="InterPro"/>
</dbReference>
<protein>
    <recommendedName>
        <fullName evidence="12">Cytochrome P450</fullName>
    </recommendedName>
</protein>
<feature type="binding site" description="axial binding residue" evidence="8">
    <location>
        <position position="417"/>
    </location>
    <ligand>
        <name>heme</name>
        <dbReference type="ChEBI" id="CHEBI:30413"/>
    </ligand>
    <ligandPart>
        <name>Fe</name>
        <dbReference type="ChEBI" id="CHEBI:18248"/>
    </ligandPart>
</feature>
<evidence type="ECO:0000256" key="3">
    <source>
        <dbReference type="ARBA" id="ARBA00022617"/>
    </source>
</evidence>
<evidence type="ECO:0000313" key="11">
    <source>
        <dbReference type="Proteomes" id="UP001420932"/>
    </source>
</evidence>
<dbReference type="GO" id="GO:0020037">
    <property type="term" value="F:heme binding"/>
    <property type="evidence" value="ECO:0007669"/>
    <property type="project" value="InterPro"/>
</dbReference>
<dbReference type="InterPro" id="IPR001128">
    <property type="entry name" value="Cyt_P450"/>
</dbReference>
<dbReference type="CDD" id="cd11072">
    <property type="entry name" value="CYP71-like"/>
    <property type="match status" value="1"/>
</dbReference>